<evidence type="ECO:0000259" key="2">
    <source>
        <dbReference type="Pfam" id="PF13439"/>
    </source>
</evidence>
<feature type="domain" description="Glycosyl transferase family 1" evidence="1">
    <location>
        <begin position="192"/>
        <end position="355"/>
    </location>
</feature>
<dbReference type="RefSeq" id="WP_007559281.1">
    <property type="nucleotide sequence ID" value="NZ_DS990122.1"/>
</dbReference>
<dbReference type="InterPro" id="IPR001296">
    <property type="entry name" value="Glyco_trans_1"/>
</dbReference>
<evidence type="ECO:0000313" key="4">
    <source>
        <dbReference type="Proteomes" id="UP000003452"/>
    </source>
</evidence>
<accession>B5CU65</accession>
<dbReference type="GO" id="GO:0016757">
    <property type="term" value="F:glycosyltransferase activity"/>
    <property type="evidence" value="ECO:0007669"/>
    <property type="project" value="UniProtKB-KW"/>
</dbReference>
<dbReference type="InterPro" id="IPR028098">
    <property type="entry name" value="Glyco_trans_4-like_N"/>
</dbReference>
<protein>
    <submittedName>
        <fullName evidence="3">Glycosyltransferase, group 1 family protein</fullName>
        <ecNumber evidence="3">2.4.-.-</ecNumber>
    </submittedName>
</protein>
<dbReference type="Pfam" id="PF00534">
    <property type="entry name" value="Glycos_transf_1"/>
    <property type="match status" value="1"/>
</dbReference>
<dbReference type="EC" id="2.4.-.-" evidence="3"/>
<dbReference type="PANTHER" id="PTHR45947:SF3">
    <property type="entry name" value="SULFOQUINOVOSYL TRANSFERASE SQD2"/>
    <property type="match status" value="1"/>
</dbReference>
<gene>
    <name evidence="3" type="ORF">BACPLE_00059</name>
</gene>
<dbReference type="SUPFAM" id="SSF53756">
    <property type="entry name" value="UDP-Glycosyltransferase/glycogen phosphorylase"/>
    <property type="match status" value="1"/>
</dbReference>
<sequence>MSEPIRVLNLFTIMNRGGAETMVMNYYRQLDKSKIQFDFMVHRQEKGAYDDEIEAMGGRIYRMCPIQPQYILTYKRLLKEFFHTHTEFQILHSHMSESGVWAFKEAIKHQIPVRICHAHSSPNFKMENWLERGKSMIREVWAKEMRHLATDFFVCSKSAGEWLFGKQNEYRFVMMNNAINAAAFAYSQTESEQKKQEMNWNGKIVIGHVGRLIQIKNQSFLIDIFQLFHQKYPESILVLIGDGEEKKKLEAKTHRLGISNSVQFLGMRADTCSLYKALDLFVFPSLYEGLPVSLIEAQAAGLPCITSDTFSKQARILPSYIALSLQDKPEIWVEQMEKSLLLERKDTRKEIIEAGFDIEANAEWLTQYYINRLKS</sequence>
<keyword evidence="3" id="KW-0328">Glycosyltransferase</keyword>
<proteinExistence type="predicted"/>
<dbReference type="OrthoDB" id="9806653at2"/>
<dbReference type="AlphaFoldDB" id="B5CU65"/>
<reference evidence="3 4" key="2">
    <citation type="submission" date="2008-08" db="EMBL/GenBank/DDBJ databases">
        <authorList>
            <person name="Fulton L."/>
            <person name="Clifton S."/>
            <person name="Fulton B."/>
            <person name="Xu J."/>
            <person name="Minx P."/>
            <person name="Pepin K.H."/>
            <person name="Johnson M."/>
            <person name="Thiruvilangam P."/>
            <person name="Bhonagiri V."/>
            <person name="Nash W.E."/>
            <person name="Mardis E.R."/>
            <person name="Wilson R.K."/>
        </authorList>
    </citation>
    <scope>NUCLEOTIDE SEQUENCE [LARGE SCALE GENOMIC DNA]</scope>
    <source>
        <strain evidence="4">DSM 17135 / JCM 12973 / M2</strain>
    </source>
</reference>
<dbReference type="eggNOG" id="COG0438">
    <property type="taxonomic scope" value="Bacteria"/>
</dbReference>
<name>B5CU65_PHOPM</name>
<feature type="domain" description="Glycosyltransferase subfamily 4-like N-terminal" evidence="2">
    <location>
        <begin position="17"/>
        <end position="163"/>
    </location>
</feature>
<dbReference type="EMBL" id="ABQC02000002">
    <property type="protein sequence ID" value="EDY97272.1"/>
    <property type="molecule type" value="Genomic_DNA"/>
</dbReference>
<dbReference type="Gene3D" id="3.40.50.2000">
    <property type="entry name" value="Glycogen Phosphorylase B"/>
    <property type="match status" value="2"/>
</dbReference>
<dbReference type="PANTHER" id="PTHR45947">
    <property type="entry name" value="SULFOQUINOVOSYL TRANSFERASE SQD2"/>
    <property type="match status" value="1"/>
</dbReference>
<comment type="caution">
    <text evidence="3">The sequence shown here is derived from an EMBL/GenBank/DDBJ whole genome shotgun (WGS) entry which is preliminary data.</text>
</comment>
<dbReference type="InterPro" id="IPR050194">
    <property type="entry name" value="Glycosyltransferase_grp1"/>
</dbReference>
<dbReference type="GeneID" id="43183875"/>
<dbReference type="HOGENOM" id="CLU_009583_33_1_10"/>
<reference evidence="3 4" key="1">
    <citation type="submission" date="2008-08" db="EMBL/GenBank/DDBJ databases">
        <title>Draft genome sequence of Bacteroides plebeius (DSM 17135).</title>
        <authorList>
            <person name="Sudarsanam P."/>
            <person name="Ley R."/>
            <person name="Guruge J."/>
            <person name="Turnbaugh P.J."/>
            <person name="Mahowald M."/>
            <person name="Liep D."/>
            <person name="Gordon J."/>
        </authorList>
    </citation>
    <scope>NUCLEOTIDE SEQUENCE [LARGE SCALE GENOMIC DNA]</scope>
    <source>
        <strain evidence="4">DSM 17135 / JCM 12973 / M2</strain>
    </source>
</reference>
<evidence type="ECO:0000259" key="1">
    <source>
        <dbReference type="Pfam" id="PF00534"/>
    </source>
</evidence>
<organism evidence="3 4">
    <name type="scientific">Phocaeicola plebeius (strain DSM 17135 / JCM 12973 / CCUG 54634 / M2)</name>
    <name type="common">Bacteroides plebeius</name>
    <dbReference type="NCBI Taxonomy" id="484018"/>
    <lineage>
        <taxon>Bacteria</taxon>
        <taxon>Pseudomonadati</taxon>
        <taxon>Bacteroidota</taxon>
        <taxon>Bacteroidia</taxon>
        <taxon>Bacteroidales</taxon>
        <taxon>Bacteroidaceae</taxon>
        <taxon>Phocaeicola</taxon>
    </lineage>
</organism>
<dbReference type="Pfam" id="PF13439">
    <property type="entry name" value="Glyco_transf_4"/>
    <property type="match status" value="1"/>
</dbReference>
<dbReference type="Proteomes" id="UP000003452">
    <property type="component" value="Unassembled WGS sequence"/>
</dbReference>
<evidence type="ECO:0000313" key="3">
    <source>
        <dbReference type="EMBL" id="EDY97272.1"/>
    </source>
</evidence>
<keyword evidence="3" id="KW-0808">Transferase</keyword>